<dbReference type="PROSITE" id="PS50887">
    <property type="entry name" value="GGDEF"/>
    <property type="match status" value="1"/>
</dbReference>
<feature type="domain" description="PAC" evidence="6">
    <location>
        <begin position="168"/>
        <end position="219"/>
    </location>
</feature>
<dbReference type="EC" id="3.1.4.52" evidence="2"/>
<dbReference type="InterPro" id="IPR010982">
    <property type="entry name" value="Lambda_DNA-bd_dom_sf"/>
</dbReference>
<dbReference type="SUPFAM" id="SSF55785">
    <property type="entry name" value="PYP-like sensor domain (PAS domain)"/>
    <property type="match status" value="4"/>
</dbReference>
<evidence type="ECO:0000259" key="7">
    <source>
        <dbReference type="PROSITE" id="PS50883"/>
    </source>
</evidence>
<dbReference type="GO" id="GO:0003677">
    <property type="term" value="F:DNA binding"/>
    <property type="evidence" value="ECO:0007669"/>
    <property type="project" value="InterPro"/>
</dbReference>
<gene>
    <name evidence="10" type="ORF">DIZ78_15980</name>
</gene>
<dbReference type="CDD" id="cd00093">
    <property type="entry name" value="HTH_XRE"/>
    <property type="match status" value="1"/>
</dbReference>
<dbReference type="InterPro" id="IPR013656">
    <property type="entry name" value="PAS_4"/>
</dbReference>
<evidence type="ECO:0000256" key="1">
    <source>
        <dbReference type="ARBA" id="ARBA00001946"/>
    </source>
</evidence>
<name>A0A370DAN1_9GAMM</name>
<dbReference type="PROSITE" id="PS50112">
    <property type="entry name" value="PAS"/>
    <property type="match status" value="3"/>
</dbReference>
<dbReference type="GO" id="GO:0071732">
    <property type="term" value="P:cellular response to nitric oxide"/>
    <property type="evidence" value="ECO:0007669"/>
    <property type="project" value="UniProtKB-ARBA"/>
</dbReference>
<dbReference type="AlphaFoldDB" id="A0A370DAN1"/>
<comment type="cofactor">
    <cofactor evidence="1">
        <name>Mg(2+)</name>
        <dbReference type="ChEBI" id="CHEBI:18420"/>
    </cofactor>
</comment>
<dbReference type="FunFam" id="3.20.20.450:FF:000001">
    <property type="entry name" value="Cyclic di-GMP phosphodiesterase yahA"/>
    <property type="match status" value="1"/>
</dbReference>
<dbReference type="Gene3D" id="1.10.260.40">
    <property type="entry name" value="lambda repressor-like DNA-binding domains"/>
    <property type="match status" value="1"/>
</dbReference>
<dbReference type="InterPro" id="IPR035919">
    <property type="entry name" value="EAL_sf"/>
</dbReference>
<dbReference type="InterPro" id="IPR000160">
    <property type="entry name" value="GGDEF_dom"/>
</dbReference>
<feature type="domain" description="GGDEF" evidence="8">
    <location>
        <begin position="631"/>
        <end position="764"/>
    </location>
</feature>
<dbReference type="PROSITE" id="PS50113">
    <property type="entry name" value="PAC"/>
    <property type="match status" value="4"/>
</dbReference>
<dbReference type="Pfam" id="PF01381">
    <property type="entry name" value="HTH_3"/>
    <property type="match status" value="1"/>
</dbReference>
<dbReference type="Pfam" id="PF08447">
    <property type="entry name" value="PAS_3"/>
    <property type="match status" value="1"/>
</dbReference>
<dbReference type="InterPro" id="IPR001387">
    <property type="entry name" value="Cro/C1-type_HTH"/>
</dbReference>
<dbReference type="PROSITE" id="PS50943">
    <property type="entry name" value="HTH_CROC1"/>
    <property type="match status" value="1"/>
</dbReference>
<feature type="domain" description="HTH cro/C1-type" evidence="9">
    <location>
        <begin position="9"/>
        <end position="62"/>
    </location>
</feature>
<dbReference type="SMART" id="SM00091">
    <property type="entry name" value="PAS"/>
    <property type="match status" value="4"/>
</dbReference>
<dbReference type="SMART" id="SM00267">
    <property type="entry name" value="GGDEF"/>
    <property type="match status" value="1"/>
</dbReference>
<dbReference type="Pfam" id="PF00563">
    <property type="entry name" value="EAL"/>
    <property type="match status" value="1"/>
</dbReference>
<evidence type="ECO:0000259" key="8">
    <source>
        <dbReference type="PROSITE" id="PS50887"/>
    </source>
</evidence>
<dbReference type="EMBL" id="QFXE01000021">
    <property type="protein sequence ID" value="RDH81943.1"/>
    <property type="molecule type" value="Genomic_DNA"/>
</dbReference>
<dbReference type="NCBIfam" id="TIGR00254">
    <property type="entry name" value="GGDEF"/>
    <property type="match status" value="1"/>
</dbReference>
<comment type="caution">
    <text evidence="10">The sequence shown here is derived from an EMBL/GenBank/DDBJ whole genome shotgun (WGS) entry which is preliminary data.</text>
</comment>
<evidence type="ECO:0000259" key="6">
    <source>
        <dbReference type="PROSITE" id="PS50113"/>
    </source>
</evidence>
<dbReference type="SMART" id="SM00086">
    <property type="entry name" value="PAC"/>
    <property type="match status" value="4"/>
</dbReference>
<dbReference type="CDD" id="cd01949">
    <property type="entry name" value="GGDEF"/>
    <property type="match status" value="1"/>
</dbReference>
<dbReference type="InterPro" id="IPR013655">
    <property type="entry name" value="PAS_fold_3"/>
</dbReference>
<evidence type="ECO:0000313" key="11">
    <source>
        <dbReference type="Proteomes" id="UP000254771"/>
    </source>
</evidence>
<evidence type="ECO:0000256" key="3">
    <source>
        <dbReference type="ARBA" id="ARBA00022636"/>
    </source>
</evidence>
<dbReference type="Proteomes" id="UP000254771">
    <property type="component" value="Unassembled WGS sequence"/>
</dbReference>
<dbReference type="InterPro" id="IPR000700">
    <property type="entry name" value="PAS-assoc_C"/>
</dbReference>
<evidence type="ECO:0000313" key="10">
    <source>
        <dbReference type="EMBL" id="RDH81943.1"/>
    </source>
</evidence>
<dbReference type="Gene3D" id="3.20.20.450">
    <property type="entry name" value="EAL domain"/>
    <property type="match status" value="1"/>
</dbReference>
<dbReference type="SMART" id="SM00052">
    <property type="entry name" value="EAL"/>
    <property type="match status" value="1"/>
</dbReference>
<dbReference type="Pfam" id="PF08448">
    <property type="entry name" value="PAS_4"/>
    <property type="match status" value="1"/>
</dbReference>
<evidence type="ECO:0000256" key="2">
    <source>
        <dbReference type="ARBA" id="ARBA00012282"/>
    </source>
</evidence>
<accession>A0A370DAN1</accession>
<dbReference type="InterPro" id="IPR043128">
    <property type="entry name" value="Rev_trsase/Diguanyl_cyclase"/>
</dbReference>
<dbReference type="PANTHER" id="PTHR44757:SF2">
    <property type="entry name" value="BIOFILM ARCHITECTURE MAINTENANCE PROTEIN MBAA"/>
    <property type="match status" value="1"/>
</dbReference>
<dbReference type="SUPFAM" id="SSF141868">
    <property type="entry name" value="EAL domain-like"/>
    <property type="match status" value="1"/>
</dbReference>
<keyword evidence="11" id="KW-1185">Reference proteome</keyword>
<sequence>MDIGFGKRLSQLAGEQDLSLGELAKELGVSRQSLHSWLNGGNISTAKLNRLTQYFHVSKRWLTEGAGAPTGENIGQGIYGVQAGELIQDVVNSEARLSLAVKATGLIIWEYDLYSDELLWSEETCPYCDTPFSKAYPNMDSLVEAFEKPDRAEFRELIERLLSSDQKGYTELPLNFSSGTGIYGIWVASRFDGMGRPNGVIGALQDITKRKRAELALLKSETRYRDLLEVISDSICEVGPDARYTYVSAKIEELLGYAPEEVIGKTPFDLMPRDEAERVAAVYDAIVESGKPFKGLEYVSRHKTGRQVFLETSGIPKFDQDGGYLGYRGIVRDITERKQMEESLRASEQNFRQLAEHIREVFWLVTPDWQKVIYVSPAYEEVWGRSCESLYQKPLSWLDAIHPDDLSRVADYITEKSQGGLTDIEFPEYRVVLPDRSVRWIKAMGYPVRNAAGESYRIAGMAEDITERKQDEEEFRLAASVFENASEGILITDVDSRILRVNRAFSGMTGYSPQDVVGQKAGLMRSQHHDDSFYRRLWATLTEKGHWSGEIWNRRKDGEVFPVWQNISAVRDQQGNVTQYIGIFSDITEQKLSEERISQLAHYDVLTDLPNRLLFNTLCEHALQQAQREGHQVAVLCLDLDHFKHINDAFGHPAGDKVLWEVGARVRSILREEDTVAHLGGDEFAVILERVPDTGAAAVAAEKILSAFKQPIRIGSQTLQTSVSLGISVFPEDGTDVSTLLKHADTAMYRSKSQGRGAFSFYRKEMTAVAYERVKLEAGLREALEQEQFRVYYQPKYSPVEGKIVGAEALIRWLHPEEGIISPLRFIPIAEESGLIIPIGEWVLRTACAQAAQWRRSGLAMEHIAVNVAGPQMMRENIVTTVERILAETGLEPGALEIEVTETFIMQQAKKTIGSLERLRSMGVGLAIDDFGTGYSSLAYLKQLPIDRLKIDRSFVKDILDDPENRAITTAVISLGHSLGLKITAEGIENQEQARFLYALQCDEGQGYLYSPPVPADEFEVLLRGQ</sequence>
<dbReference type="FunFam" id="3.30.70.270:FF:000001">
    <property type="entry name" value="Diguanylate cyclase domain protein"/>
    <property type="match status" value="1"/>
</dbReference>
<evidence type="ECO:0000259" key="9">
    <source>
        <dbReference type="PROSITE" id="PS50943"/>
    </source>
</evidence>
<dbReference type="Pfam" id="PF13426">
    <property type="entry name" value="PAS_9"/>
    <property type="match status" value="1"/>
</dbReference>
<feature type="domain" description="PAC" evidence="6">
    <location>
        <begin position="294"/>
        <end position="346"/>
    </location>
</feature>
<dbReference type="InterPro" id="IPR035965">
    <property type="entry name" value="PAS-like_dom_sf"/>
</dbReference>
<feature type="domain" description="PAS" evidence="5">
    <location>
        <begin position="220"/>
        <end position="290"/>
    </location>
</feature>
<dbReference type="PROSITE" id="PS50883">
    <property type="entry name" value="EAL"/>
    <property type="match status" value="1"/>
</dbReference>
<dbReference type="NCBIfam" id="TIGR00229">
    <property type="entry name" value="sensory_box"/>
    <property type="match status" value="4"/>
</dbReference>
<dbReference type="SUPFAM" id="SSF55073">
    <property type="entry name" value="Nucleotide cyclase"/>
    <property type="match status" value="1"/>
</dbReference>
<protein>
    <recommendedName>
        <fullName evidence="2">cyclic-guanylate-specific phosphodiesterase</fullName>
        <ecNumber evidence="2">3.1.4.52</ecNumber>
    </recommendedName>
</protein>
<dbReference type="InterPro" id="IPR000014">
    <property type="entry name" value="PAS"/>
</dbReference>
<dbReference type="SMART" id="SM00530">
    <property type="entry name" value="HTH_XRE"/>
    <property type="match status" value="1"/>
</dbReference>
<evidence type="ECO:0000259" key="5">
    <source>
        <dbReference type="PROSITE" id="PS50112"/>
    </source>
</evidence>
<reference evidence="10 11" key="1">
    <citation type="journal article" date="2018" name="ISME J.">
        <title>Endosymbiont genomes yield clues of tubeworm success.</title>
        <authorList>
            <person name="Li Y."/>
            <person name="Liles M.R."/>
            <person name="Halanych K.M."/>
        </authorList>
    </citation>
    <scope>NUCLEOTIDE SEQUENCE [LARGE SCALE GENOMIC DNA]</scope>
    <source>
        <strain evidence="10">A1462</strain>
    </source>
</reference>
<feature type="domain" description="EAL" evidence="7">
    <location>
        <begin position="773"/>
        <end position="1026"/>
    </location>
</feature>
<dbReference type="SUPFAM" id="SSF47413">
    <property type="entry name" value="lambda repressor-like DNA-binding domains"/>
    <property type="match status" value="1"/>
</dbReference>
<dbReference type="InterPro" id="IPR029787">
    <property type="entry name" value="Nucleotide_cyclase"/>
</dbReference>
<feature type="domain" description="PAC" evidence="6">
    <location>
        <begin position="547"/>
        <end position="599"/>
    </location>
</feature>
<feature type="domain" description="PAC" evidence="6">
    <location>
        <begin position="425"/>
        <end position="477"/>
    </location>
</feature>
<dbReference type="Pfam" id="PF00990">
    <property type="entry name" value="GGDEF"/>
    <property type="match status" value="1"/>
</dbReference>
<evidence type="ECO:0000256" key="4">
    <source>
        <dbReference type="ARBA" id="ARBA00051114"/>
    </source>
</evidence>
<comment type="catalytic activity">
    <reaction evidence="4">
        <text>3',3'-c-di-GMP + H2O = 5'-phosphoguanylyl(3'-&gt;5')guanosine + H(+)</text>
        <dbReference type="Rhea" id="RHEA:24902"/>
        <dbReference type="ChEBI" id="CHEBI:15377"/>
        <dbReference type="ChEBI" id="CHEBI:15378"/>
        <dbReference type="ChEBI" id="CHEBI:58754"/>
        <dbReference type="ChEBI" id="CHEBI:58805"/>
        <dbReference type="EC" id="3.1.4.52"/>
    </reaction>
    <physiologicalReaction direction="left-to-right" evidence="4">
        <dbReference type="Rhea" id="RHEA:24903"/>
    </physiologicalReaction>
</comment>
<dbReference type="PANTHER" id="PTHR44757">
    <property type="entry name" value="DIGUANYLATE CYCLASE DGCP"/>
    <property type="match status" value="1"/>
</dbReference>
<feature type="domain" description="PAS" evidence="5">
    <location>
        <begin position="347"/>
        <end position="420"/>
    </location>
</feature>
<dbReference type="Gene3D" id="3.30.450.20">
    <property type="entry name" value="PAS domain"/>
    <property type="match status" value="4"/>
</dbReference>
<feature type="domain" description="PAS" evidence="5">
    <location>
        <begin position="474"/>
        <end position="531"/>
    </location>
</feature>
<organism evidence="10 11">
    <name type="scientific">endosymbiont of Escarpia spicata</name>
    <dbReference type="NCBI Taxonomy" id="2200908"/>
    <lineage>
        <taxon>Bacteria</taxon>
        <taxon>Pseudomonadati</taxon>
        <taxon>Pseudomonadota</taxon>
        <taxon>Gammaproteobacteria</taxon>
        <taxon>sulfur-oxidizing symbionts</taxon>
    </lineage>
</organism>
<dbReference type="InterPro" id="IPR052155">
    <property type="entry name" value="Biofilm_reg_signaling"/>
</dbReference>
<dbReference type="CDD" id="cd00130">
    <property type="entry name" value="PAS"/>
    <property type="match status" value="3"/>
</dbReference>
<dbReference type="CDD" id="cd01948">
    <property type="entry name" value="EAL"/>
    <property type="match status" value="1"/>
</dbReference>
<dbReference type="InterPro" id="IPR001610">
    <property type="entry name" value="PAC"/>
</dbReference>
<proteinExistence type="predicted"/>
<dbReference type="GO" id="GO:0071111">
    <property type="term" value="F:cyclic-guanylate-specific phosphodiesterase activity"/>
    <property type="evidence" value="ECO:0007669"/>
    <property type="project" value="UniProtKB-EC"/>
</dbReference>
<dbReference type="InterPro" id="IPR001633">
    <property type="entry name" value="EAL_dom"/>
</dbReference>
<keyword evidence="3" id="KW-0973">c-di-GMP</keyword>
<dbReference type="Gene3D" id="3.30.70.270">
    <property type="match status" value="1"/>
</dbReference>